<evidence type="ECO:0000256" key="1">
    <source>
        <dbReference type="SAM" id="MobiDB-lite"/>
    </source>
</evidence>
<comment type="caution">
    <text evidence="2">The sequence shown here is derived from an EMBL/GenBank/DDBJ whole genome shotgun (WGS) entry which is preliminary data.</text>
</comment>
<dbReference type="Proteomes" id="UP000740926">
    <property type="component" value="Unassembled WGS sequence"/>
</dbReference>
<evidence type="ECO:0000313" key="2">
    <source>
        <dbReference type="EMBL" id="KAG1537751.1"/>
    </source>
</evidence>
<protein>
    <submittedName>
        <fullName evidence="2">Uncharacterized protein</fullName>
    </submittedName>
</protein>
<proteinExistence type="predicted"/>
<accession>A0A9P6Y2U2</accession>
<dbReference type="EMBL" id="JAANIU010007446">
    <property type="protein sequence ID" value="KAG1537751.1"/>
    <property type="molecule type" value="Genomic_DNA"/>
</dbReference>
<sequence>MRPLIGARGPGGTDIGLGLLLRGHGVFQVLLADRVDLGQLGDALGAQAGGVGGGFGAGQLGAGVVGLGAVAGVIELVQRLAGLDHAALGEQALGNDAVDLRAHFGHQEGIGAARQFAGQAHGLGLQRDHGDVARALFGGLGLAATGSHGRGDGQRQREGSDSAQQHDGKALRGRNLKKR</sequence>
<dbReference type="AlphaFoldDB" id="A0A9P6Y2U2"/>
<evidence type="ECO:0000313" key="3">
    <source>
        <dbReference type="Proteomes" id="UP000740926"/>
    </source>
</evidence>
<organism evidence="2 3">
    <name type="scientific">Rhizopus delemar</name>
    <dbReference type="NCBI Taxonomy" id="936053"/>
    <lineage>
        <taxon>Eukaryota</taxon>
        <taxon>Fungi</taxon>
        <taxon>Fungi incertae sedis</taxon>
        <taxon>Mucoromycota</taxon>
        <taxon>Mucoromycotina</taxon>
        <taxon>Mucoromycetes</taxon>
        <taxon>Mucorales</taxon>
        <taxon>Mucorineae</taxon>
        <taxon>Rhizopodaceae</taxon>
        <taxon>Rhizopus</taxon>
    </lineage>
</organism>
<keyword evidence="3" id="KW-1185">Reference proteome</keyword>
<gene>
    <name evidence="2" type="ORF">G6F50_014800</name>
</gene>
<name>A0A9P6Y2U2_9FUNG</name>
<reference evidence="2 3" key="1">
    <citation type="journal article" date="2020" name="Microb. Genom.">
        <title>Genetic diversity of clinical and environmental Mucorales isolates obtained from an investigation of mucormycosis cases among solid organ transplant recipients.</title>
        <authorList>
            <person name="Nguyen M.H."/>
            <person name="Kaul D."/>
            <person name="Muto C."/>
            <person name="Cheng S.J."/>
            <person name="Richter R.A."/>
            <person name="Bruno V.M."/>
            <person name="Liu G."/>
            <person name="Beyhan S."/>
            <person name="Sundermann A.J."/>
            <person name="Mounaud S."/>
            <person name="Pasculle A.W."/>
            <person name="Nierman W.C."/>
            <person name="Driscoll E."/>
            <person name="Cumbie R."/>
            <person name="Clancy C.J."/>
            <person name="Dupont C.L."/>
        </authorList>
    </citation>
    <scope>NUCLEOTIDE SEQUENCE [LARGE SCALE GENOMIC DNA]</scope>
    <source>
        <strain evidence="2 3">GL24</strain>
    </source>
</reference>
<feature type="compositionally biased region" description="Basic and acidic residues" evidence="1">
    <location>
        <begin position="149"/>
        <end position="170"/>
    </location>
</feature>
<feature type="region of interest" description="Disordered" evidence="1">
    <location>
        <begin position="146"/>
        <end position="179"/>
    </location>
</feature>